<gene>
    <name evidence="1" type="ORF">J2Z28_002204</name>
</gene>
<dbReference type="EMBL" id="JAGIKV010000006">
    <property type="protein sequence ID" value="MBP2245586.1"/>
    <property type="molecule type" value="Genomic_DNA"/>
</dbReference>
<evidence type="ECO:0000313" key="2">
    <source>
        <dbReference type="Proteomes" id="UP000810207"/>
    </source>
</evidence>
<accession>A0ABS4RRS5</accession>
<evidence type="ECO:0000313" key="1">
    <source>
        <dbReference type="EMBL" id="MBP2245586.1"/>
    </source>
</evidence>
<protein>
    <submittedName>
        <fullName evidence="1">Uncharacterized protein</fullName>
    </submittedName>
</protein>
<proteinExistence type="predicted"/>
<name>A0ABS4RRS5_PAEXY</name>
<sequence>MKEVITASDLMEQLITMNKENSVCQVRIPGKGMYVIVLQDDYSTVPSSDQIRMEQASPQWRCLFALLLRLQTRSSVELH</sequence>
<keyword evidence="2" id="KW-1185">Reference proteome</keyword>
<comment type="caution">
    <text evidence="1">The sequence shown here is derived from an EMBL/GenBank/DDBJ whole genome shotgun (WGS) entry which is preliminary data.</text>
</comment>
<reference evidence="1 2" key="1">
    <citation type="submission" date="2021-03" db="EMBL/GenBank/DDBJ databases">
        <title>Genomic Encyclopedia of Type Strains, Phase IV (KMG-IV): sequencing the most valuable type-strain genomes for metagenomic binning, comparative biology and taxonomic classification.</title>
        <authorList>
            <person name="Goeker M."/>
        </authorList>
    </citation>
    <scope>NUCLEOTIDE SEQUENCE [LARGE SCALE GENOMIC DNA]</scope>
    <source>
        <strain evidence="1 2">DSM 21292</strain>
    </source>
</reference>
<dbReference type="Proteomes" id="UP000810207">
    <property type="component" value="Unassembled WGS sequence"/>
</dbReference>
<organism evidence="1 2">
    <name type="scientific">Paenibacillus xylanexedens</name>
    <dbReference type="NCBI Taxonomy" id="528191"/>
    <lineage>
        <taxon>Bacteria</taxon>
        <taxon>Bacillati</taxon>
        <taxon>Bacillota</taxon>
        <taxon>Bacilli</taxon>
        <taxon>Bacillales</taxon>
        <taxon>Paenibacillaceae</taxon>
        <taxon>Paenibacillus</taxon>
    </lineage>
</organism>